<gene>
    <name evidence="2" type="ORF">EOW66_01545</name>
</gene>
<comment type="caution">
    <text evidence="2">The sequence shown here is derived from an EMBL/GenBank/DDBJ whole genome shotgun (WGS) entry which is preliminary data.</text>
</comment>
<accession>A0A3S3PIN0</accession>
<dbReference type="GO" id="GO:0016301">
    <property type="term" value="F:kinase activity"/>
    <property type="evidence" value="ECO:0007669"/>
    <property type="project" value="UniProtKB-KW"/>
</dbReference>
<keyword evidence="2" id="KW-0418">Kinase</keyword>
<reference evidence="2 3" key="2">
    <citation type="submission" date="2019-01" db="EMBL/GenBank/DDBJ databases">
        <title>Sinorhodobacter populi sp. nov. isolated from the symptomatic bark tissue of Populus euramericana canker.</title>
        <authorList>
            <person name="Xu G."/>
        </authorList>
    </citation>
    <scope>NUCLEOTIDE SEQUENCE [LARGE SCALE GENOMIC DNA]</scope>
    <source>
        <strain evidence="2 3">CGMCC 1.12963</strain>
    </source>
</reference>
<sequence length="160" mass="17333">MAVRGRYVGGFLVFSALITGAAVYYLQVYGYYHAVEATAPAAEIRLTAIETGAPEPILAEDFQGIDADSSPLRYRGCFRTPMSLALLTETFTVYDKATPLNAPGWFSCFDAARIGTDLETGGAVAFLSEHDIHPGVDRVVAIYPDGRAYAWQQLNDEAGK</sequence>
<keyword evidence="1" id="KW-0812">Transmembrane</keyword>
<organism evidence="2 3">
    <name type="scientific">Paenirhodobacter huangdaonensis</name>
    <dbReference type="NCBI Taxonomy" id="2501515"/>
    <lineage>
        <taxon>Bacteria</taxon>
        <taxon>Pseudomonadati</taxon>
        <taxon>Pseudomonadota</taxon>
        <taxon>Alphaproteobacteria</taxon>
        <taxon>Rhodobacterales</taxon>
        <taxon>Rhodobacter group</taxon>
        <taxon>Paenirhodobacter</taxon>
    </lineage>
</organism>
<dbReference type="InterPro" id="IPR045616">
    <property type="entry name" value="DUF6446"/>
</dbReference>
<dbReference type="RefSeq" id="WP_128154296.1">
    <property type="nucleotide sequence ID" value="NZ_JBHSOM010000007.1"/>
</dbReference>
<reference evidence="3" key="1">
    <citation type="submission" date="2019-01" db="EMBL/GenBank/DDBJ databases">
        <title>Sinorhodobacter populi sp. nov. isolated from the symptomatic bark tissue of Populus euramericana canker.</title>
        <authorList>
            <person name="Li Y."/>
        </authorList>
    </citation>
    <scope>NUCLEOTIDE SEQUENCE [LARGE SCALE GENOMIC DNA]</scope>
    <source>
        <strain evidence="3">CGMCC 1.12963</strain>
    </source>
</reference>
<proteinExistence type="predicted"/>
<keyword evidence="1" id="KW-0472">Membrane</keyword>
<keyword evidence="3" id="KW-1185">Reference proteome</keyword>
<dbReference type="EMBL" id="SAVA01000001">
    <property type="protein sequence ID" value="RWR55078.1"/>
    <property type="molecule type" value="Genomic_DNA"/>
</dbReference>
<dbReference type="Pfam" id="PF20044">
    <property type="entry name" value="DUF6446"/>
    <property type="match status" value="1"/>
</dbReference>
<protein>
    <submittedName>
        <fullName evidence="2">Histidine kinase</fullName>
    </submittedName>
</protein>
<name>A0A3S3PIN0_9RHOB</name>
<keyword evidence="2" id="KW-0808">Transferase</keyword>
<keyword evidence="1" id="KW-1133">Transmembrane helix</keyword>
<evidence type="ECO:0000313" key="3">
    <source>
        <dbReference type="Proteomes" id="UP000288071"/>
    </source>
</evidence>
<evidence type="ECO:0000256" key="1">
    <source>
        <dbReference type="SAM" id="Phobius"/>
    </source>
</evidence>
<dbReference type="AlphaFoldDB" id="A0A3S3PIN0"/>
<evidence type="ECO:0000313" key="2">
    <source>
        <dbReference type="EMBL" id="RWR55078.1"/>
    </source>
</evidence>
<feature type="transmembrane region" description="Helical" evidence="1">
    <location>
        <begin position="7"/>
        <end position="26"/>
    </location>
</feature>
<dbReference type="Proteomes" id="UP000288071">
    <property type="component" value="Unassembled WGS sequence"/>
</dbReference>